<feature type="compositionally biased region" description="Low complexity" evidence="1">
    <location>
        <begin position="95"/>
        <end position="130"/>
    </location>
</feature>
<feature type="compositionally biased region" description="Polar residues" evidence="1">
    <location>
        <begin position="63"/>
        <end position="76"/>
    </location>
</feature>
<feature type="compositionally biased region" description="Low complexity" evidence="1">
    <location>
        <begin position="44"/>
        <end position="57"/>
    </location>
</feature>
<accession>A0A452SKC3</accession>
<organism evidence="2 3">
    <name type="scientific">Ursus americanus</name>
    <name type="common">American black bear</name>
    <name type="synonym">Euarctos americanus</name>
    <dbReference type="NCBI Taxonomy" id="9643"/>
    <lineage>
        <taxon>Eukaryota</taxon>
        <taxon>Metazoa</taxon>
        <taxon>Chordata</taxon>
        <taxon>Craniata</taxon>
        <taxon>Vertebrata</taxon>
        <taxon>Euteleostomi</taxon>
        <taxon>Mammalia</taxon>
        <taxon>Eutheria</taxon>
        <taxon>Laurasiatheria</taxon>
        <taxon>Carnivora</taxon>
        <taxon>Caniformia</taxon>
        <taxon>Ursidae</taxon>
        <taxon>Ursus</taxon>
    </lineage>
</organism>
<dbReference type="InterPro" id="IPR039689">
    <property type="entry name" value="CD72"/>
</dbReference>
<dbReference type="GO" id="GO:0005886">
    <property type="term" value="C:plasma membrane"/>
    <property type="evidence" value="ECO:0007669"/>
    <property type="project" value="InterPro"/>
</dbReference>
<dbReference type="Proteomes" id="UP000291022">
    <property type="component" value="Unassembled WGS sequence"/>
</dbReference>
<dbReference type="GeneTree" id="ENSGT00390000003668"/>
<dbReference type="GO" id="GO:0004888">
    <property type="term" value="F:transmembrane signaling receptor activity"/>
    <property type="evidence" value="ECO:0007669"/>
    <property type="project" value="InterPro"/>
</dbReference>
<evidence type="ECO:0000313" key="3">
    <source>
        <dbReference type="Proteomes" id="UP000291022"/>
    </source>
</evidence>
<reference evidence="2" key="2">
    <citation type="submission" date="2025-08" db="UniProtKB">
        <authorList>
            <consortium name="Ensembl"/>
        </authorList>
    </citation>
    <scope>IDENTIFICATION</scope>
</reference>
<dbReference type="PANTHER" id="PTHR15028">
    <property type="entry name" value="CD72-RELATED"/>
    <property type="match status" value="1"/>
</dbReference>
<reference evidence="2" key="3">
    <citation type="submission" date="2025-09" db="UniProtKB">
        <authorList>
            <consortium name="Ensembl"/>
        </authorList>
    </citation>
    <scope>IDENTIFICATION</scope>
</reference>
<proteinExistence type="predicted"/>
<protein>
    <submittedName>
        <fullName evidence="2">CD72 molecule</fullName>
    </submittedName>
</protein>
<name>A0A452SKC3_URSAM</name>
<dbReference type="Ensembl" id="ENSUAMT00000036849.1">
    <property type="protein sequence ID" value="ENSUAMP00000033070.1"/>
    <property type="gene ID" value="ENSUAMG00000025191.1"/>
</dbReference>
<evidence type="ECO:0000313" key="2">
    <source>
        <dbReference type="Ensembl" id="ENSUAMP00000033070.1"/>
    </source>
</evidence>
<dbReference type="PANTHER" id="PTHR15028:SF6">
    <property type="entry name" value="B-CELL DIFFERENTIATION ANTIGEN CD72"/>
    <property type="match status" value="1"/>
</dbReference>
<feature type="compositionally biased region" description="Acidic residues" evidence="1">
    <location>
        <begin position="29"/>
        <end position="38"/>
    </location>
</feature>
<evidence type="ECO:0000256" key="1">
    <source>
        <dbReference type="SAM" id="MobiDB-lite"/>
    </source>
</evidence>
<keyword evidence="3" id="KW-1185">Reference proteome</keyword>
<reference evidence="3" key="1">
    <citation type="submission" date="2016-06" db="EMBL/GenBank/DDBJ databases">
        <title>De novo assembly and RNA-Seq shows season-dependent expression and editing in black bear kidneys.</title>
        <authorList>
            <person name="Korstanje R."/>
            <person name="Srivastava A."/>
            <person name="Sarsani V.K."/>
            <person name="Sheehan S.M."/>
            <person name="Seger R.L."/>
            <person name="Barter M.E."/>
            <person name="Lindqvist C."/>
            <person name="Brody L.C."/>
            <person name="Mullikin J.C."/>
        </authorList>
    </citation>
    <scope>NUCLEOTIDE SEQUENCE [LARGE SCALE GENOMIC DNA]</scope>
</reference>
<gene>
    <name evidence="2" type="primary">CD72</name>
</gene>
<feature type="region of interest" description="Disordered" evidence="1">
    <location>
        <begin position="18"/>
        <end position="130"/>
    </location>
</feature>
<sequence>MAEAITYADLRFVKAPLKKSISSRLGQDPETDEDEELTYENVQVPSVSGGLASSGVGDKAGLQSGQPAASWSSVTSPAAGRLLAGEYEPSPPARAPSGPAGARARGAGPRAGRLLPPRGPRQAARGGPQARAVGVPAGLVLGPAVCGSRTQSEPGLSGPPETLPCLFDPHTHMYHSHRLTQILPPPRLRWSPFTYPRPLSPAEI</sequence>
<dbReference type="AlphaFoldDB" id="A0A452SKC3"/>